<dbReference type="PIRSF" id="PIRSF006625">
    <property type="entry name" value="KduI"/>
    <property type="match status" value="1"/>
</dbReference>
<evidence type="ECO:0000256" key="3">
    <source>
        <dbReference type="ARBA" id="ARBA00022723"/>
    </source>
</evidence>
<dbReference type="EMBL" id="JAFIDN010000016">
    <property type="protein sequence ID" value="MBP3193866.1"/>
    <property type="molecule type" value="Genomic_DNA"/>
</dbReference>
<proteinExistence type="inferred from homology"/>
<keyword evidence="8" id="KW-1185">Reference proteome</keyword>
<feature type="binding site" evidence="6">
    <location>
        <position position="194"/>
    </location>
    <ligand>
        <name>Zn(2+)</name>
        <dbReference type="ChEBI" id="CHEBI:29105"/>
    </ligand>
</feature>
<evidence type="ECO:0000256" key="6">
    <source>
        <dbReference type="HAMAP-Rule" id="MF_00687"/>
    </source>
</evidence>
<comment type="caution">
    <text evidence="7">The sequence shown here is derived from an EMBL/GenBank/DDBJ whole genome shotgun (WGS) entry which is preliminary data.</text>
</comment>
<comment type="pathway">
    <text evidence="6">Glycan metabolism; pectin degradation; 2-dehydro-3-deoxy-D-gluconate from pectin: step 4/5.</text>
</comment>
<keyword evidence="4 6" id="KW-0862">Zinc</keyword>
<dbReference type="GO" id="GO:0008270">
    <property type="term" value="F:zinc ion binding"/>
    <property type="evidence" value="ECO:0007669"/>
    <property type="project" value="UniProtKB-UniRule"/>
</dbReference>
<dbReference type="NCBIfam" id="NF002091">
    <property type="entry name" value="PRK00924.1"/>
    <property type="match status" value="1"/>
</dbReference>
<feature type="binding site" evidence="6">
    <location>
        <position position="201"/>
    </location>
    <ligand>
        <name>Zn(2+)</name>
        <dbReference type="ChEBI" id="CHEBI:29105"/>
    </ligand>
</feature>
<evidence type="ECO:0000256" key="5">
    <source>
        <dbReference type="ARBA" id="ARBA00023235"/>
    </source>
</evidence>
<comment type="cofactor">
    <cofactor evidence="6">
        <name>Zn(2+)</name>
        <dbReference type="ChEBI" id="CHEBI:29105"/>
    </cofactor>
    <text evidence="6">Binds 1 zinc ion per subunit.</text>
</comment>
<evidence type="ECO:0000256" key="2">
    <source>
        <dbReference type="ARBA" id="ARBA00008086"/>
    </source>
</evidence>
<dbReference type="InterPro" id="IPR027449">
    <property type="entry name" value="KduI_N"/>
</dbReference>
<dbReference type="InterPro" id="IPR021120">
    <property type="entry name" value="KduI/IolB_isomerase"/>
</dbReference>
<feature type="binding site" evidence="6">
    <location>
        <position position="243"/>
    </location>
    <ligand>
        <name>Zn(2+)</name>
        <dbReference type="ChEBI" id="CHEBI:29105"/>
    </ligand>
</feature>
<dbReference type="SUPFAM" id="SSF51182">
    <property type="entry name" value="RmlC-like cupins"/>
    <property type="match status" value="1"/>
</dbReference>
<dbReference type="Gene3D" id="2.60.120.10">
    <property type="entry name" value="Jelly Rolls"/>
    <property type="match status" value="1"/>
</dbReference>
<dbReference type="GO" id="GO:0045490">
    <property type="term" value="P:pectin catabolic process"/>
    <property type="evidence" value="ECO:0007669"/>
    <property type="project" value="UniProtKB-UniRule"/>
</dbReference>
<dbReference type="CDD" id="cd20294">
    <property type="entry name" value="cupin_KduI_N"/>
    <property type="match status" value="1"/>
</dbReference>
<evidence type="ECO:0000256" key="1">
    <source>
        <dbReference type="ARBA" id="ARBA00000552"/>
    </source>
</evidence>
<dbReference type="GO" id="GO:0008697">
    <property type="term" value="F:4-deoxy-L-threo-5-hexosulose-uronate ketol-isomerase activity"/>
    <property type="evidence" value="ECO:0007669"/>
    <property type="project" value="UniProtKB-UniRule"/>
</dbReference>
<reference evidence="7" key="1">
    <citation type="submission" date="2021-02" db="EMBL/GenBank/DDBJ databases">
        <title>Natronogracilivirga saccharolytica gen. nov. sp. nov. a new anaerobic, haloalkiliphilic carbohydrate-fermenting bacterium from soda lake and proposing of Cyclonatronumiaceae fam. nov. in the phylum Balneolaeota.</title>
        <authorList>
            <person name="Zhilina T.N."/>
            <person name="Sorokin D.Y."/>
            <person name="Zavarzina D.G."/>
            <person name="Toshchakov S.V."/>
            <person name="Kublanov I.V."/>
        </authorList>
    </citation>
    <scope>NUCLEOTIDE SEQUENCE</scope>
    <source>
        <strain evidence="7">Z-1702</strain>
    </source>
</reference>
<dbReference type="PANTHER" id="PTHR38461">
    <property type="entry name" value="4-DEOXY-L-THREO-5-HEXOSULOSE-URONATE KETOL-ISOMERASE"/>
    <property type="match status" value="1"/>
</dbReference>
<evidence type="ECO:0000313" key="7">
    <source>
        <dbReference type="EMBL" id="MBP3193866.1"/>
    </source>
</evidence>
<dbReference type="Pfam" id="PF04962">
    <property type="entry name" value="KduI"/>
    <property type="match status" value="1"/>
</dbReference>
<comment type="catalytic activity">
    <reaction evidence="1 6">
        <text>5-dehydro-4-deoxy-D-glucuronate = 3-deoxy-D-glycero-2,5-hexodiulosonate</text>
        <dbReference type="Rhea" id="RHEA:23896"/>
        <dbReference type="ChEBI" id="CHEBI:17117"/>
        <dbReference type="ChEBI" id="CHEBI:29071"/>
        <dbReference type="EC" id="5.3.1.17"/>
    </reaction>
</comment>
<dbReference type="GO" id="GO:0042840">
    <property type="term" value="P:D-glucuronate catabolic process"/>
    <property type="evidence" value="ECO:0007669"/>
    <property type="project" value="TreeGrafter"/>
</dbReference>
<dbReference type="Gene3D" id="2.60.120.520">
    <property type="entry name" value="pectin degrading enzyme 5-keto 4- deoxyuronate isomerase, domain 1"/>
    <property type="match status" value="1"/>
</dbReference>
<keyword evidence="5 6" id="KW-0413">Isomerase</keyword>
<dbReference type="Proteomes" id="UP000673975">
    <property type="component" value="Unassembled WGS sequence"/>
</dbReference>
<dbReference type="RefSeq" id="WP_210513326.1">
    <property type="nucleotide sequence ID" value="NZ_JAFIDN010000016.1"/>
</dbReference>
<dbReference type="InterPro" id="IPR011051">
    <property type="entry name" value="RmlC_Cupin_sf"/>
</dbReference>
<dbReference type="UniPathway" id="UPA00545">
    <property type="reaction ID" value="UER00826"/>
</dbReference>
<gene>
    <name evidence="6 7" type="primary">kduI</name>
    <name evidence="7" type="ORF">NATSA_14410</name>
</gene>
<dbReference type="PANTHER" id="PTHR38461:SF1">
    <property type="entry name" value="4-DEOXY-L-THREO-5-HEXOSULOSE-URONATE KETOL-ISOMERASE"/>
    <property type="match status" value="1"/>
</dbReference>
<evidence type="ECO:0000313" key="8">
    <source>
        <dbReference type="Proteomes" id="UP000673975"/>
    </source>
</evidence>
<dbReference type="CDD" id="cd20491">
    <property type="entry name" value="cupin_KduI_C"/>
    <property type="match status" value="1"/>
</dbReference>
<dbReference type="EC" id="5.3.1.17" evidence="6"/>
<dbReference type="HAMAP" id="MF_00687">
    <property type="entry name" value="KduI"/>
    <property type="match status" value="1"/>
</dbReference>
<feature type="binding site" evidence="6">
    <location>
        <position position="196"/>
    </location>
    <ligand>
        <name>Zn(2+)</name>
        <dbReference type="ChEBI" id="CHEBI:29105"/>
    </ligand>
</feature>
<accession>A0A8J7UUQ4</accession>
<dbReference type="GO" id="GO:0019698">
    <property type="term" value="P:D-galacturonate catabolic process"/>
    <property type="evidence" value="ECO:0007669"/>
    <property type="project" value="TreeGrafter"/>
</dbReference>
<dbReference type="InterPro" id="IPR014710">
    <property type="entry name" value="RmlC-like_jellyroll"/>
</dbReference>
<organism evidence="7 8">
    <name type="scientific">Natronogracilivirga saccharolytica</name>
    <dbReference type="NCBI Taxonomy" id="2812953"/>
    <lineage>
        <taxon>Bacteria</taxon>
        <taxon>Pseudomonadati</taxon>
        <taxon>Balneolota</taxon>
        <taxon>Balneolia</taxon>
        <taxon>Balneolales</taxon>
        <taxon>Cyclonatronaceae</taxon>
        <taxon>Natronogracilivirga</taxon>
    </lineage>
</organism>
<protein>
    <recommendedName>
        <fullName evidence="6">4-deoxy-L-threo-5-hexosulose-uronate ketol-isomerase</fullName>
        <ecNumber evidence="6">5.3.1.17</ecNumber>
    </recommendedName>
    <alternativeName>
        <fullName evidence="6">5-keto-4-deoxyuronate isomerase</fullName>
    </alternativeName>
    <alternativeName>
        <fullName evidence="6">DKI isomerase</fullName>
    </alternativeName>
</protein>
<evidence type="ECO:0000256" key="4">
    <source>
        <dbReference type="ARBA" id="ARBA00022833"/>
    </source>
</evidence>
<name>A0A8J7UUQ4_9BACT</name>
<dbReference type="AlphaFoldDB" id="A0A8J7UUQ4"/>
<comment type="similarity">
    <text evidence="2 6">Belongs to the KduI family.</text>
</comment>
<sequence>MEIRHSVGKREVKNMKSQDLRDHFLVEDLMKDNKIQMVYSHYDRIIIGGAVSDGKELELETSDELKSDYFLERRELGIILISGEGLVTVDGEKYTLEEKECLYVGRGKKSVVFSGRGKNEKAKFYFTSTPAHTEYPVAKMGLSEAESQYMGSAERSNERTINKYIHPDGIKSCQLMMGFTVLKKGSIWNTMPPHLHERRMEAYFYCDLPEDDRIWHFMGEFEETRHMLVANNQAIISPPWSIHSGAGTSNYCFVWAMAGENQSFSDMDAVPLDKLK</sequence>
<keyword evidence="3 6" id="KW-0479">Metal-binding</keyword>
<comment type="function">
    <text evidence="6">Catalyzes the isomerization of 5-dehydro-4-deoxy-D-glucuronate to 3-deoxy-D-glycero-2,5-hexodiulosonate.</text>
</comment>
<dbReference type="InterPro" id="IPR007045">
    <property type="entry name" value="KduI"/>
</dbReference>